<proteinExistence type="predicted"/>
<accession>A0A699KG18</accession>
<organism evidence="2">
    <name type="scientific">Tanacetum cinerariifolium</name>
    <name type="common">Dalmatian daisy</name>
    <name type="synonym">Chrysanthemum cinerariifolium</name>
    <dbReference type="NCBI Taxonomy" id="118510"/>
    <lineage>
        <taxon>Eukaryota</taxon>
        <taxon>Viridiplantae</taxon>
        <taxon>Streptophyta</taxon>
        <taxon>Embryophyta</taxon>
        <taxon>Tracheophyta</taxon>
        <taxon>Spermatophyta</taxon>
        <taxon>Magnoliopsida</taxon>
        <taxon>eudicotyledons</taxon>
        <taxon>Gunneridae</taxon>
        <taxon>Pentapetalae</taxon>
        <taxon>asterids</taxon>
        <taxon>campanulids</taxon>
        <taxon>Asterales</taxon>
        <taxon>Asteraceae</taxon>
        <taxon>Asteroideae</taxon>
        <taxon>Anthemideae</taxon>
        <taxon>Anthemidinae</taxon>
        <taxon>Tanacetum</taxon>
    </lineage>
</organism>
<dbReference type="EMBL" id="BKCJ010509081">
    <property type="protein sequence ID" value="GFA89412.1"/>
    <property type="molecule type" value="Genomic_DNA"/>
</dbReference>
<name>A0A699KG18_TANCI</name>
<feature type="non-terminal residue" evidence="2">
    <location>
        <position position="1"/>
    </location>
</feature>
<evidence type="ECO:0000313" key="2">
    <source>
        <dbReference type="EMBL" id="GFA89412.1"/>
    </source>
</evidence>
<dbReference type="AlphaFoldDB" id="A0A699KG18"/>
<feature type="compositionally biased region" description="Basic and acidic residues" evidence="1">
    <location>
        <begin position="11"/>
        <end position="45"/>
    </location>
</feature>
<feature type="region of interest" description="Disordered" evidence="1">
    <location>
        <begin position="1"/>
        <end position="50"/>
    </location>
</feature>
<evidence type="ECO:0000256" key="1">
    <source>
        <dbReference type="SAM" id="MobiDB-lite"/>
    </source>
</evidence>
<gene>
    <name evidence="2" type="ORF">Tci_661384</name>
</gene>
<sequence>TVDPLFFQDPKTSHDDGFKPLSDDDKKVDEDLSKGSECKDQEKQDNVNSNNTVNVASTNEVNVIGGNISIELPFDPYMPALEDIGTFDFSNKDEDDGEMC</sequence>
<comment type="caution">
    <text evidence="2">The sequence shown here is derived from an EMBL/GenBank/DDBJ whole genome shotgun (WGS) entry which is preliminary data.</text>
</comment>
<reference evidence="2" key="1">
    <citation type="journal article" date="2019" name="Sci. Rep.">
        <title>Draft genome of Tanacetum cinerariifolium, the natural source of mosquito coil.</title>
        <authorList>
            <person name="Yamashiro T."/>
            <person name="Shiraishi A."/>
            <person name="Satake H."/>
            <person name="Nakayama K."/>
        </authorList>
    </citation>
    <scope>NUCLEOTIDE SEQUENCE</scope>
</reference>
<protein>
    <submittedName>
        <fullName evidence="2">Uncharacterized protein</fullName>
    </submittedName>
</protein>